<feature type="transmembrane region" description="Helical" evidence="1">
    <location>
        <begin position="435"/>
        <end position="455"/>
    </location>
</feature>
<dbReference type="GO" id="GO:0016747">
    <property type="term" value="F:acyltransferase activity, transferring groups other than amino-acyl groups"/>
    <property type="evidence" value="ECO:0007669"/>
    <property type="project" value="InterPro"/>
</dbReference>
<reference evidence="3 4" key="1">
    <citation type="submission" date="2015-01" db="EMBL/GenBank/DDBJ databases">
        <title>The Genome Sequence of Exophiala sideris CBS121828.</title>
        <authorList>
            <consortium name="The Broad Institute Genomics Platform"/>
            <person name="Cuomo C."/>
            <person name="de Hoog S."/>
            <person name="Gorbushina A."/>
            <person name="Stielow B."/>
            <person name="Teixiera M."/>
            <person name="Abouelleil A."/>
            <person name="Chapman S.B."/>
            <person name="Priest M."/>
            <person name="Young S.K."/>
            <person name="Wortman J."/>
            <person name="Nusbaum C."/>
            <person name="Birren B."/>
        </authorList>
    </citation>
    <scope>NUCLEOTIDE SEQUENCE [LARGE SCALE GENOMIC DNA]</scope>
    <source>
        <strain evidence="3 4">CBS 121828</strain>
    </source>
</reference>
<accession>A0A0D1W9C5</accession>
<organism evidence="3 4">
    <name type="scientific">Exophiala sideris</name>
    <dbReference type="NCBI Taxonomy" id="1016849"/>
    <lineage>
        <taxon>Eukaryota</taxon>
        <taxon>Fungi</taxon>
        <taxon>Dikarya</taxon>
        <taxon>Ascomycota</taxon>
        <taxon>Pezizomycotina</taxon>
        <taxon>Eurotiomycetes</taxon>
        <taxon>Chaetothyriomycetidae</taxon>
        <taxon>Chaetothyriales</taxon>
        <taxon>Herpotrichiellaceae</taxon>
        <taxon>Exophiala</taxon>
    </lineage>
</organism>
<feature type="transmembrane region" description="Helical" evidence="1">
    <location>
        <begin position="480"/>
        <end position="502"/>
    </location>
</feature>
<evidence type="ECO:0000259" key="2">
    <source>
        <dbReference type="Pfam" id="PF01757"/>
    </source>
</evidence>
<dbReference type="Pfam" id="PF01757">
    <property type="entry name" value="Acyl_transf_3"/>
    <property type="match status" value="1"/>
</dbReference>
<dbReference type="HOGENOM" id="CLU_005679_13_5_1"/>
<feature type="transmembrane region" description="Helical" evidence="1">
    <location>
        <begin position="94"/>
        <end position="115"/>
    </location>
</feature>
<dbReference type="STRING" id="1016849.A0A0D1W9C5"/>
<keyword evidence="1" id="KW-0812">Transmembrane</keyword>
<proteinExistence type="predicted"/>
<name>A0A0D1W9C5_9EURO</name>
<dbReference type="EMBL" id="KN846951">
    <property type="protein sequence ID" value="KIV85435.1"/>
    <property type="molecule type" value="Genomic_DNA"/>
</dbReference>
<dbReference type="InterPro" id="IPR002656">
    <property type="entry name" value="Acyl_transf_3_dom"/>
</dbReference>
<dbReference type="InterPro" id="IPR050879">
    <property type="entry name" value="Acyltransferase_3"/>
</dbReference>
<feature type="domain" description="Acyltransferase 3" evidence="2">
    <location>
        <begin position="93"/>
        <end position="495"/>
    </location>
</feature>
<gene>
    <name evidence="3" type="ORF">PV11_01131</name>
</gene>
<feature type="transmembrane region" description="Helical" evidence="1">
    <location>
        <begin position="135"/>
        <end position="157"/>
    </location>
</feature>
<dbReference type="AlphaFoldDB" id="A0A0D1W9C5"/>
<dbReference type="Proteomes" id="UP000053599">
    <property type="component" value="Unassembled WGS sequence"/>
</dbReference>
<keyword evidence="1" id="KW-1133">Transmembrane helix</keyword>
<dbReference type="OrthoDB" id="5819582at2759"/>
<feature type="transmembrane region" description="Helical" evidence="1">
    <location>
        <begin position="403"/>
        <end position="423"/>
    </location>
</feature>
<sequence>MPRVCWSTLRDVFRIKSEGETYEAVPLVAAGESEEEDASCTAKELTDSPPAQSRTLTKILSCLWSVIVQVWFALRPKILSPSGDKQQQQHATAWLNGVRGVAAFFVVFSHLRPVFYLQYGDGWSSQHPRFLELPIIRLFYSGAPMVTIFFVISGYALSFKPLGLISRNQLGPTYNSLASSLFRRGIRLFAPTATIAFIVVWVGYLNHGYPPEERSREVNTILDALSLWFNAVICSVNPFQNEFPNTFHMPLAETEMVFWTIPVEYRGSLAVFGLLLILSRTQTQTCMGSLAVILLWLTYVGQWDIFLFTAGTACCQVSYMIRKVKSPTLSDTPALEDRRKTRSRDILLGMLVPVLALFPILYVLSQPGGWLKPPDWSGWGDAPIYPTLDDWTPPSWKGHNDPGRFWTCISAIACILLVDHTAVFRRFFTFSFPQYLGEISFSMYLIHPLIIKVVLTRWNDFVSPWTAGISIWWIKECLNLTINGLVFFPVLFWVSDLLTRYVDRRSIDLSRWLESKFYRESRPGPAPANLSTQVHEWDQ</sequence>
<feature type="transmembrane region" description="Helical" evidence="1">
    <location>
        <begin position="256"/>
        <end position="276"/>
    </location>
</feature>
<protein>
    <recommendedName>
        <fullName evidence="2">Acyltransferase 3 domain-containing protein</fullName>
    </recommendedName>
</protein>
<evidence type="ECO:0000256" key="1">
    <source>
        <dbReference type="SAM" id="Phobius"/>
    </source>
</evidence>
<evidence type="ECO:0000313" key="4">
    <source>
        <dbReference type="Proteomes" id="UP000053599"/>
    </source>
</evidence>
<dbReference type="PANTHER" id="PTHR23028:SF134">
    <property type="entry name" value="PUTATIVE (AFU_ORTHOLOGUE AFUA_4G08520)-RELATED"/>
    <property type="match status" value="1"/>
</dbReference>
<keyword evidence="1" id="KW-0472">Membrane</keyword>
<dbReference type="PANTHER" id="PTHR23028">
    <property type="entry name" value="ACETYLTRANSFERASE"/>
    <property type="match status" value="1"/>
</dbReference>
<evidence type="ECO:0000313" key="3">
    <source>
        <dbReference type="EMBL" id="KIV85435.1"/>
    </source>
</evidence>
<feature type="transmembrane region" description="Helical" evidence="1">
    <location>
        <begin position="346"/>
        <end position="364"/>
    </location>
</feature>
<feature type="transmembrane region" description="Helical" evidence="1">
    <location>
        <begin position="186"/>
        <end position="204"/>
    </location>
</feature>